<evidence type="ECO:0000313" key="3">
    <source>
        <dbReference type="Proteomes" id="UP000236910"/>
    </source>
</evidence>
<evidence type="ECO:0000313" key="2">
    <source>
        <dbReference type="EMBL" id="PMP82832.1"/>
    </source>
</evidence>
<dbReference type="EMBL" id="PNIX01000170">
    <property type="protein sequence ID" value="PMP82832.1"/>
    <property type="molecule type" value="Genomic_DNA"/>
</dbReference>
<sequence>MSIEIIKNNREMILKGEIGALLHDIGKCHPDFVGKNSIENTPKDFNHTDIGGFLSDDLINIIKNEKFKLRINGQETDVYKIITEHHKGSGDIINLIKSCDRLDSADDKGIVRKKQSRENTVISSPFGYPKEKIDLQCLEKRFDDLQNTLICFF</sequence>
<reference evidence="2 3" key="1">
    <citation type="submission" date="2018-01" db="EMBL/GenBank/DDBJ databases">
        <title>Metagenomic assembled genomes from two thermal pools in the Uzon Caldera, Kamchatka, Russia.</title>
        <authorList>
            <person name="Wilkins L."/>
            <person name="Ettinger C."/>
        </authorList>
    </citation>
    <scope>NUCLEOTIDE SEQUENCE [LARGE SCALE GENOMIC DNA]</scope>
    <source>
        <strain evidence="2">ARK-10</strain>
    </source>
</reference>
<feature type="domain" description="HD" evidence="1">
    <location>
        <begin position="17"/>
        <end position="97"/>
    </location>
</feature>
<proteinExistence type="predicted"/>
<gene>
    <name evidence="2" type="ORF">C0175_02940</name>
</gene>
<dbReference type="Pfam" id="PF01966">
    <property type="entry name" value="HD"/>
    <property type="match status" value="1"/>
</dbReference>
<accession>A0A2J6X750</accession>
<dbReference type="Proteomes" id="UP000236910">
    <property type="component" value="Unassembled WGS sequence"/>
</dbReference>
<feature type="non-terminal residue" evidence="2">
    <location>
        <position position="153"/>
    </location>
</feature>
<organism evidence="2 3">
    <name type="scientific">Caldisericum exile</name>
    <dbReference type="NCBI Taxonomy" id="693075"/>
    <lineage>
        <taxon>Bacteria</taxon>
        <taxon>Pseudomonadati</taxon>
        <taxon>Caldisericota/Cryosericota group</taxon>
        <taxon>Caldisericota</taxon>
        <taxon>Caldisericia</taxon>
        <taxon>Caldisericales</taxon>
        <taxon>Caldisericaceae</taxon>
        <taxon>Caldisericum</taxon>
    </lineage>
</organism>
<evidence type="ECO:0000259" key="1">
    <source>
        <dbReference type="Pfam" id="PF01966"/>
    </source>
</evidence>
<dbReference type="InterPro" id="IPR006674">
    <property type="entry name" value="HD_domain"/>
</dbReference>
<protein>
    <submittedName>
        <fullName evidence="2">CRISPR-associated protein Csx11</fullName>
    </submittedName>
</protein>
<dbReference type="SUPFAM" id="SSF109604">
    <property type="entry name" value="HD-domain/PDEase-like"/>
    <property type="match status" value="1"/>
</dbReference>
<name>A0A2J6X750_9BACT</name>
<dbReference type="AlphaFoldDB" id="A0A2J6X750"/>
<comment type="caution">
    <text evidence="2">The sequence shown here is derived from an EMBL/GenBank/DDBJ whole genome shotgun (WGS) entry which is preliminary data.</text>
</comment>